<dbReference type="InterPro" id="IPR003593">
    <property type="entry name" value="AAA+_ATPase"/>
</dbReference>
<keyword evidence="13" id="KW-1185">Reference proteome</keyword>
<dbReference type="PROSITE" id="PS50893">
    <property type="entry name" value="ABC_TRANSPORTER_2"/>
    <property type="match status" value="1"/>
</dbReference>
<keyword evidence="8" id="KW-0472">Membrane</keyword>
<evidence type="ECO:0000313" key="12">
    <source>
        <dbReference type="EMBL" id="OKH94074.1"/>
    </source>
</evidence>
<proteinExistence type="inferred from homology"/>
<evidence type="ECO:0000256" key="1">
    <source>
        <dbReference type="ARBA" id="ARBA00004413"/>
    </source>
</evidence>
<dbReference type="SMART" id="SM00382">
    <property type="entry name" value="AAA"/>
    <property type="match status" value="1"/>
</dbReference>
<dbReference type="PANTHER" id="PTHR42711:SF5">
    <property type="entry name" value="ABC TRANSPORTER ATP-BINDING PROTEIN NATA"/>
    <property type="match status" value="1"/>
</dbReference>
<dbReference type="FunFam" id="3.40.50.300:FF:000589">
    <property type="entry name" value="ABC transporter, ATP-binding subunit"/>
    <property type="match status" value="1"/>
</dbReference>
<keyword evidence="3" id="KW-0813">Transport</keyword>
<dbReference type="InterPro" id="IPR050763">
    <property type="entry name" value="ABC_transporter_ATP-binding"/>
</dbReference>
<keyword evidence="6 12" id="KW-0067">ATP-binding</keyword>
<dbReference type="GO" id="GO:0046677">
    <property type="term" value="P:response to antibiotic"/>
    <property type="evidence" value="ECO:0007669"/>
    <property type="project" value="UniProtKB-KW"/>
</dbReference>
<name>A0A1Q4V8C9_9ACTN</name>
<accession>A0A1Q4V8C9</accession>
<sequence>MTGDAGTPAVHAEGLCKLFGDREAVTGVDLSVRAGEIFGFLGPNGAGKSTTISMLCTLLRPTLGHAAVAGHDVVREPDEVRRRIGLVFQESTVDGDLTAEDNLRFHAELFGMPRREARRTIAAMLDMVDLTERAGTRVRTFSGGMRRRLEIVRGLLHSPHVLFLDEPTTGLDPQTRVAIWEHLHRMRDERGTTLFLTTHQMEEAEHCDRIAIIDNGEIVAEGATDELKAVIGEDLITLRTGDDDTAVKVLRERFRLDAAAGPGGVRLRAADGAAFVPTLCAELTVPVHSVTVAPPTLDDVFLHYTGRTIREAETGPMTMADLVARRR</sequence>
<dbReference type="NCBIfam" id="TIGR01188">
    <property type="entry name" value="drrA"/>
    <property type="match status" value="1"/>
</dbReference>
<dbReference type="GO" id="GO:0005886">
    <property type="term" value="C:plasma membrane"/>
    <property type="evidence" value="ECO:0007669"/>
    <property type="project" value="UniProtKB-SubCell"/>
</dbReference>
<dbReference type="EC" id="7.6.2.2" evidence="2"/>
<organism evidence="12 13">
    <name type="scientific">Streptomyces uncialis</name>
    <dbReference type="NCBI Taxonomy" id="1048205"/>
    <lineage>
        <taxon>Bacteria</taxon>
        <taxon>Bacillati</taxon>
        <taxon>Actinomycetota</taxon>
        <taxon>Actinomycetes</taxon>
        <taxon>Kitasatosporales</taxon>
        <taxon>Streptomycetaceae</taxon>
        <taxon>Streptomyces</taxon>
    </lineage>
</organism>
<dbReference type="GeneID" id="96796958"/>
<evidence type="ECO:0000259" key="11">
    <source>
        <dbReference type="PROSITE" id="PS50893"/>
    </source>
</evidence>
<dbReference type="Proteomes" id="UP000186455">
    <property type="component" value="Unassembled WGS sequence"/>
</dbReference>
<dbReference type="GO" id="GO:0016887">
    <property type="term" value="F:ATP hydrolysis activity"/>
    <property type="evidence" value="ECO:0007669"/>
    <property type="project" value="InterPro"/>
</dbReference>
<keyword evidence="4" id="KW-1003">Cell membrane</keyword>
<dbReference type="PROSITE" id="PS00211">
    <property type="entry name" value="ABC_TRANSPORTER_1"/>
    <property type="match status" value="1"/>
</dbReference>
<dbReference type="PANTHER" id="PTHR42711">
    <property type="entry name" value="ABC TRANSPORTER ATP-BINDING PROTEIN"/>
    <property type="match status" value="1"/>
</dbReference>
<dbReference type="GO" id="GO:0008559">
    <property type="term" value="F:ABC-type xenobiotic transporter activity"/>
    <property type="evidence" value="ECO:0007669"/>
    <property type="project" value="UniProtKB-EC"/>
</dbReference>
<evidence type="ECO:0000256" key="7">
    <source>
        <dbReference type="ARBA" id="ARBA00022967"/>
    </source>
</evidence>
<evidence type="ECO:0000256" key="6">
    <source>
        <dbReference type="ARBA" id="ARBA00022840"/>
    </source>
</evidence>
<comment type="similarity">
    <text evidence="10">Belongs to the ABC transporter superfamily. Drug exporter-1 (DrugE1) (TC 3.A.1.105) family.</text>
</comment>
<evidence type="ECO:0000256" key="3">
    <source>
        <dbReference type="ARBA" id="ARBA00022448"/>
    </source>
</evidence>
<dbReference type="InterPro" id="IPR017871">
    <property type="entry name" value="ABC_transporter-like_CS"/>
</dbReference>
<protein>
    <recommendedName>
        <fullName evidence="2">ABC-type xenobiotic transporter</fullName>
        <ecNumber evidence="2">7.6.2.2</ecNumber>
    </recommendedName>
</protein>
<gene>
    <name evidence="12" type="ORF">AB852_15605</name>
</gene>
<evidence type="ECO:0000256" key="8">
    <source>
        <dbReference type="ARBA" id="ARBA00023136"/>
    </source>
</evidence>
<comment type="caution">
    <text evidence="12">The sequence shown here is derived from an EMBL/GenBank/DDBJ whole genome shotgun (WGS) entry which is preliminary data.</text>
</comment>
<dbReference type="InterPro" id="IPR003439">
    <property type="entry name" value="ABC_transporter-like_ATP-bd"/>
</dbReference>
<feature type="domain" description="ABC transporter" evidence="11">
    <location>
        <begin position="10"/>
        <end position="240"/>
    </location>
</feature>
<evidence type="ECO:0000256" key="4">
    <source>
        <dbReference type="ARBA" id="ARBA00022475"/>
    </source>
</evidence>
<keyword evidence="5" id="KW-0547">Nucleotide-binding</keyword>
<evidence type="ECO:0000256" key="5">
    <source>
        <dbReference type="ARBA" id="ARBA00022741"/>
    </source>
</evidence>
<evidence type="ECO:0000256" key="9">
    <source>
        <dbReference type="ARBA" id="ARBA00023251"/>
    </source>
</evidence>
<dbReference type="InterPro" id="IPR005894">
    <property type="entry name" value="DrrA"/>
</dbReference>
<dbReference type="RefSeq" id="WP_073788585.1">
    <property type="nucleotide sequence ID" value="NZ_CP109583.1"/>
</dbReference>
<dbReference type="EMBL" id="LFBV01000003">
    <property type="protein sequence ID" value="OKH94074.1"/>
    <property type="molecule type" value="Genomic_DNA"/>
</dbReference>
<dbReference type="SUPFAM" id="SSF52540">
    <property type="entry name" value="P-loop containing nucleoside triphosphate hydrolases"/>
    <property type="match status" value="1"/>
</dbReference>
<evidence type="ECO:0000256" key="2">
    <source>
        <dbReference type="ARBA" id="ARBA00012191"/>
    </source>
</evidence>
<keyword evidence="9" id="KW-0046">Antibiotic resistance</keyword>
<dbReference type="GO" id="GO:0043215">
    <property type="term" value="P:daunorubicin transport"/>
    <property type="evidence" value="ECO:0007669"/>
    <property type="project" value="InterPro"/>
</dbReference>
<keyword evidence="7" id="KW-1278">Translocase</keyword>
<dbReference type="InterPro" id="IPR027417">
    <property type="entry name" value="P-loop_NTPase"/>
</dbReference>
<dbReference type="Gene3D" id="3.40.50.300">
    <property type="entry name" value="P-loop containing nucleotide triphosphate hydrolases"/>
    <property type="match status" value="1"/>
</dbReference>
<reference evidence="12 13" key="1">
    <citation type="submission" date="2015-06" db="EMBL/GenBank/DDBJ databases">
        <title>Cloning and characterization of the uncialamcin biosynthetic gene cluster.</title>
        <authorList>
            <person name="Yan X."/>
            <person name="Huang T."/>
            <person name="Ge H."/>
            <person name="Shen B."/>
        </authorList>
    </citation>
    <scope>NUCLEOTIDE SEQUENCE [LARGE SCALE GENOMIC DNA]</scope>
    <source>
        <strain evidence="12 13">DCA2648</strain>
    </source>
</reference>
<dbReference type="GO" id="GO:1900753">
    <property type="term" value="P:doxorubicin transport"/>
    <property type="evidence" value="ECO:0007669"/>
    <property type="project" value="InterPro"/>
</dbReference>
<evidence type="ECO:0000256" key="10">
    <source>
        <dbReference type="ARBA" id="ARBA00049985"/>
    </source>
</evidence>
<dbReference type="Pfam" id="PF00005">
    <property type="entry name" value="ABC_tran"/>
    <property type="match status" value="1"/>
</dbReference>
<dbReference type="AlphaFoldDB" id="A0A1Q4V8C9"/>
<dbReference type="STRING" id="1048205.AB852_15605"/>
<evidence type="ECO:0000313" key="13">
    <source>
        <dbReference type="Proteomes" id="UP000186455"/>
    </source>
</evidence>
<dbReference type="GO" id="GO:0005524">
    <property type="term" value="F:ATP binding"/>
    <property type="evidence" value="ECO:0007669"/>
    <property type="project" value="UniProtKB-KW"/>
</dbReference>
<comment type="subcellular location">
    <subcellularLocation>
        <location evidence="1">Cell membrane</location>
        <topology evidence="1">Peripheral membrane protein</topology>
        <orientation evidence="1">Cytoplasmic side</orientation>
    </subcellularLocation>
</comment>